<sequence>MKIDVKNASILAAVVLPIGILSFIFPDFVLQLIAGAVTLLLSFFLFGRVRQIIIDNNFIVNENKRIKADFDRCSAELISVGINTDYPFPFYKPENKDESDLITQEDLSEARLLNDLYDGTEIKYRYEYNGDEYISRSIGIIKEDSDKNLALKVKGKFNIYVDKNDPGLCYIRPVKDSSIKKHFVSCLLNELPLAIVILSVIYIAV</sequence>
<reference evidence="2 3" key="1">
    <citation type="submission" date="2018-03" db="EMBL/GenBank/DDBJ databases">
        <title>Aeromonas veronii whole genome sequencing and analysis.</title>
        <authorList>
            <person name="Xie H."/>
            <person name="Liu T."/>
            <person name="Wang K."/>
        </authorList>
    </citation>
    <scope>NUCLEOTIDE SEQUENCE [LARGE SCALE GENOMIC DNA]</scope>
    <source>
        <strain evidence="2 3">XH.VA.1</strain>
    </source>
</reference>
<keyword evidence="1" id="KW-0472">Membrane</keyword>
<evidence type="ECO:0000313" key="3">
    <source>
        <dbReference type="Proteomes" id="UP000241986"/>
    </source>
</evidence>
<dbReference type="RefSeq" id="WP_107684001.1">
    <property type="nucleotide sequence ID" value="NZ_PZKL01000037.1"/>
</dbReference>
<dbReference type="AlphaFoldDB" id="A0A2T4MZW1"/>
<keyword evidence="1" id="KW-0812">Transmembrane</keyword>
<organism evidence="2 3">
    <name type="scientific">Aeromonas veronii</name>
    <dbReference type="NCBI Taxonomy" id="654"/>
    <lineage>
        <taxon>Bacteria</taxon>
        <taxon>Pseudomonadati</taxon>
        <taxon>Pseudomonadota</taxon>
        <taxon>Gammaproteobacteria</taxon>
        <taxon>Aeromonadales</taxon>
        <taxon>Aeromonadaceae</taxon>
        <taxon>Aeromonas</taxon>
    </lineage>
</organism>
<feature type="transmembrane region" description="Helical" evidence="1">
    <location>
        <begin position="182"/>
        <end position="204"/>
    </location>
</feature>
<feature type="transmembrane region" description="Helical" evidence="1">
    <location>
        <begin position="31"/>
        <end position="49"/>
    </location>
</feature>
<name>A0A2T4MZW1_AERVE</name>
<evidence type="ECO:0000256" key="1">
    <source>
        <dbReference type="SAM" id="Phobius"/>
    </source>
</evidence>
<evidence type="ECO:0000313" key="2">
    <source>
        <dbReference type="EMBL" id="PTH80118.1"/>
    </source>
</evidence>
<dbReference type="EMBL" id="PZKL01000037">
    <property type="protein sequence ID" value="PTH80118.1"/>
    <property type="molecule type" value="Genomic_DNA"/>
</dbReference>
<gene>
    <name evidence="2" type="ORF">DAA48_16270</name>
</gene>
<accession>A0A2T4MZW1</accession>
<keyword evidence="1" id="KW-1133">Transmembrane helix</keyword>
<comment type="caution">
    <text evidence="2">The sequence shown here is derived from an EMBL/GenBank/DDBJ whole genome shotgun (WGS) entry which is preliminary data.</text>
</comment>
<dbReference type="Proteomes" id="UP000241986">
    <property type="component" value="Unassembled WGS sequence"/>
</dbReference>
<feature type="transmembrane region" description="Helical" evidence="1">
    <location>
        <begin position="7"/>
        <end position="25"/>
    </location>
</feature>
<proteinExistence type="predicted"/>
<protein>
    <submittedName>
        <fullName evidence="2">Uncharacterized protein</fullName>
    </submittedName>
</protein>